<organism evidence="7 8">
    <name type="scientific">Stigmatella ashevillensis</name>
    <dbReference type="NCBI Taxonomy" id="2995309"/>
    <lineage>
        <taxon>Bacteria</taxon>
        <taxon>Pseudomonadati</taxon>
        <taxon>Myxococcota</taxon>
        <taxon>Myxococcia</taxon>
        <taxon>Myxococcales</taxon>
        <taxon>Cystobacterineae</taxon>
        <taxon>Archangiaceae</taxon>
        <taxon>Stigmatella</taxon>
    </lineage>
</organism>
<evidence type="ECO:0000256" key="2">
    <source>
        <dbReference type="ARBA" id="ARBA00022679"/>
    </source>
</evidence>
<dbReference type="CDD" id="cd04742">
    <property type="entry name" value="NPD_FabD"/>
    <property type="match status" value="1"/>
</dbReference>
<feature type="domain" description="Malonyl-CoA:ACP transacylase (MAT)" evidence="6">
    <location>
        <begin position="6"/>
        <end position="313"/>
    </location>
</feature>
<evidence type="ECO:0000256" key="3">
    <source>
        <dbReference type="ARBA" id="ARBA00023315"/>
    </source>
</evidence>
<dbReference type="InterPro" id="IPR016036">
    <property type="entry name" value="Malonyl_transacylase_ACP-bd"/>
</dbReference>
<dbReference type="GO" id="GO:0004314">
    <property type="term" value="F:[acyl-carrier-protein] S-malonyltransferase activity"/>
    <property type="evidence" value="ECO:0007669"/>
    <property type="project" value="UniProtKB-EC"/>
</dbReference>
<proteinExistence type="predicted"/>
<name>A0ABT5D4G5_9BACT</name>
<keyword evidence="8" id="KW-1185">Reference proteome</keyword>
<dbReference type="PANTHER" id="PTHR42681">
    <property type="entry name" value="MALONYL-COA-ACYL CARRIER PROTEIN TRANSACYLASE, MITOCHONDRIAL"/>
    <property type="match status" value="1"/>
</dbReference>
<dbReference type="SUPFAM" id="SSF51395">
    <property type="entry name" value="FMN-linked oxidoreductases"/>
    <property type="match status" value="1"/>
</dbReference>
<dbReference type="Gene3D" id="3.40.366.10">
    <property type="entry name" value="Malonyl-Coenzyme A Acyl Carrier Protein, domain 2"/>
    <property type="match status" value="1"/>
</dbReference>
<gene>
    <name evidence="7" type="primary">fabD</name>
    <name evidence="7" type="ORF">POL68_08745</name>
</gene>
<dbReference type="InterPro" id="IPR004410">
    <property type="entry name" value="Malonyl_CoA-ACP_transAc_FabD"/>
</dbReference>
<evidence type="ECO:0000313" key="8">
    <source>
        <dbReference type="Proteomes" id="UP001221838"/>
    </source>
</evidence>
<dbReference type="NCBIfam" id="TIGR02814">
    <property type="entry name" value="pfaD_fam"/>
    <property type="match status" value="1"/>
</dbReference>
<comment type="catalytic activity">
    <reaction evidence="4">
        <text>holo-[ACP] + malonyl-CoA = malonyl-[ACP] + CoA</text>
        <dbReference type="Rhea" id="RHEA:41792"/>
        <dbReference type="Rhea" id="RHEA-COMP:9623"/>
        <dbReference type="Rhea" id="RHEA-COMP:9685"/>
        <dbReference type="ChEBI" id="CHEBI:57287"/>
        <dbReference type="ChEBI" id="CHEBI:57384"/>
        <dbReference type="ChEBI" id="CHEBI:64479"/>
        <dbReference type="ChEBI" id="CHEBI:78449"/>
        <dbReference type="EC" id="2.3.1.39"/>
    </reaction>
</comment>
<evidence type="ECO:0000256" key="4">
    <source>
        <dbReference type="ARBA" id="ARBA00048462"/>
    </source>
</evidence>
<evidence type="ECO:0000259" key="6">
    <source>
        <dbReference type="SMART" id="SM00827"/>
    </source>
</evidence>
<evidence type="ECO:0000256" key="1">
    <source>
        <dbReference type="ARBA" id="ARBA00013258"/>
    </source>
</evidence>
<dbReference type="Gene3D" id="3.30.70.250">
    <property type="entry name" value="Malonyl-CoA ACP transacylase, ACP-binding"/>
    <property type="match status" value="1"/>
</dbReference>
<dbReference type="InterPro" id="IPR016035">
    <property type="entry name" value="Acyl_Trfase/lysoPLipase"/>
</dbReference>
<reference evidence="7 8" key="1">
    <citation type="submission" date="2022-11" db="EMBL/GenBank/DDBJ databases">
        <title>Minimal conservation of predation-associated metabolite biosynthetic gene clusters underscores biosynthetic potential of Myxococcota including descriptions for ten novel species: Archangium lansinium sp. nov., Myxococcus landrumus sp. nov., Nannocystis bai.</title>
        <authorList>
            <person name="Ahearne A."/>
            <person name="Stevens C."/>
            <person name="Dowd S."/>
        </authorList>
    </citation>
    <scope>NUCLEOTIDE SEQUENCE [LARGE SCALE GENOMIC DNA]</scope>
    <source>
        <strain evidence="7 8">NCWAL01</strain>
    </source>
</reference>
<protein>
    <recommendedName>
        <fullName evidence="1">[acyl-carrier-protein] S-malonyltransferase</fullName>
        <ecNumber evidence="1">2.3.1.39</ecNumber>
    </recommendedName>
</protein>
<comment type="caution">
    <text evidence="7">The sequence shown here is derived from an EMBL/GenBank/DDBJ whole genome shotgun (WGS) entry which is preliminary data.</text>
</comment>
<dbReference type="InterPro" id="IPR001227">
    <property type="entry name" value="Ac_transferase_dom_sf"/>
</dbReference>
<dbReference type="Pfam" id="PF21607">
    <property type="entry name" value="FabD_helical_ins"/>
    <property type="match status" value="1"/>
</dbReference>
<accession>A0ABT5D4G5</accession>
<dbReference type="SUPFAM" id="SSF52151">
    <property type="entry name" value="FabD/lysophospholipase-like"/>
    <property type="match status" value="1"/>
</dbReference>
<dbReference type="NCBIfam" id="TIGR00128">
    <property type="entry name" value="fabD"/>
    <property type="match status" value="1"/>
</dbReference>
<keyword evidence="3 7" id="KW-0012">Acyltransferase</keyword>
<dbReference type="InterPro" id="IPR013785">
    <property type="entry name" value="Aldolase_TIM"/>
</dbReference>
<dbReference type="EC" id="2.3.1.39" evidence="1"/>
<dbReference type="SMART" id="SM00827">
    <property type="entry name" value="PKS_AT"/>
    <property type="match status" value="1"/>
</dbReference>
<dbReference type="EMBL" id="JAQNDM010000002">
    <property type="protein sequence ID" value="MDC0708555.1"/>
    <property type="molecule type" value="Genomic_DNA"/>
</dbReference>
<dbReference type="Pfam" id="PF03060">
    <property type="entry name" value="NMO"/>
    <property type="match status" value="1"/>
</dbReference>
<dbReference type="InterPro" id="IPR049489">
    <property type="entry name" value="FabD-like_helical_ins"/>
</dbReference>
<dbReference type="InterPro" id="IPR014179">
    <property type="entry name" value="PfaD-like_TIM-barrel"/>
</dbReference>
<dbReference type="InterPro" id="IPR050858">
    <property type="entry name" value="Mal-CoA-ACP_Trans/PKS_FabD"/>
</dbReference>
<evidence type="ECO:0000313" key="7">
    <source>
        <dbReference type="EMBL" id="MDC0708555.1"/>
    </source>
</evidence>
<sequence length="761" mass="84265">MSRIFVFPGQGSQRTGMGADLFQAFPGLVDQASNLLGYSVRQLCLENPDGRLDLTEYTQPALFVVNALSYLLRTERTRETPDFVAGHSLGEYNALFAAGVVSFETGLKLVQRRGELMARASGGGMCAVVGLPLERLHELLAQAPEVDIANFNAPLQTVLAGSLEALAALRQPLLDAGARAVVSLKVSAPFHSRYMHAAQREFAAFVEGFRFSAPRMPVIANVDARPYTLANVRDNLSRQIASPVRWTETVQWLMQAAHQPTFEELGVGDVLTGLIRKIQAAPPTPHEPPQKTRISAKHDEESRSPVVSSNGRFTAQSLGCAEFRRDHGTRYAYVAGAMYKGIASEAFVIRMGKAGLLSYLGTGGLKMDRIEEGIRKIQAALPPGAPYGLNLLSDLERPEREEAVVDMYLRYGVTRVEAAAYMQVTPSLVRYRCQGLRRAPDGSTLATNKVLAKVSRPEVAEAFLSPPPERILKKLLETGKISPEQAALSRDFPMCDDLCAEADSGGHTDQAVASILLPAMLMLRDEVSRKHGYRKKIRVGAAGGIGTPHAVASAFILGSDFVLTGSINQCTVEAGLSDTAKDMLQQADIQDTEMAPAGDMFELGAKVQVFSKGLFFPARANKLYELYRRYNSLEEIDEKTREQIQTRYFKRSFDEVWRETREYYQRAHPQSLEKAEKSPKHRMALMFKWYFVHSTRLAIRGSEDQRVDYQIQCGPAIGAFNRYVKGTALESWRNRHVDGIAELMMTRTAEYLQQRFAALQG</sequence>
<dbReference type="SUPFAM" id="SSF55048">
    <property type="entry name" value="Probable ACP-binding domain of malonyl-CoA ACP transacylase"/>
    <property type="match status" value="1"/>
</dbReference>
<dbReference type="InterPro" id="IPR014043">
    <property type="entry name" value="Acyl_transferase_dom"/>
</dbReference>
<feature type="region of interest" description="Disordered" evidence="5">
    <location>
        <begin position="279"/>
        <end position="310"/>
    </location>
</feature>
<evidence type="ECO:0000256" key="5">
    <source>
        <dbReference type="SAM" id="MobiDB-lite"/>
    </source>
</evidence>
<dbReference type="Proteomes" id="UP001221838">
    <property type="component" value="Unassembled WGS sequence"/>
</dbReference>
<dbReference type="PANTHER" id="PTHR42681:SF1">
    <property type="entry name" value="MALONYL-COA-ACYL CARRIER PROTEIN TRANSACYLASE, MITOCHONDRIAL"/>
    <property type="match status" value="1"/>
</dbReference>
<dbReference type="Pfam" id="PF00698">
    <property type="entry name" value="Acyl_transf_1"/>
    <property type="match status" value="1"/>
</dbReference>
<dbReference type="Gene3D" id="3.20.20.70">
    <property type="entry name" value="Aldolase class I"/>
    <property type="match status" value="1"/>
</dbReference>
<keyword evidence="2 7" id="KW-0808">Transferase</keyword>
<dbReference type="RefSeq" id="WP_272136512.1">
    <property type="nucleotide sequence ID" value="NZ_JAQNDM010000002.1"/>
</dbReference>